<name>A0A385Q1C0_9FIRM</name>
<reference evidence="1 2" key="1">
    <citation type="submission" date="2018-09" db="EMBL/GenBank/DDBJ databases">
        <title>Genome sequencing of Lachnoanaerobaculum umeaense DSM 23576.</title>
        <authorList>
            <person name="Kook J.-K."/>
            <person name="Park S.-N."/>
            <person name="Lim Y.K."/>
        </authorList>
    </citation>
    <scope>NUCLEOTIDE SEQUENCE [LARGE SCALE GENOMIC DNA]</scope>
    <source>
        <strain evidence="2">DSM 23576 \ CCUG 58757</strain>
    </source>
</reference>
<evidence type="ECO:0000313" key="1">
    <source>
        <dbReference type="EMBL" id="AYA99374.1"/>
    </source>
</evidence>
<dbReference type="KEGG" id="lua:D4A81_05180"/>
<proteinExistence type="predicted"/>
<sequence>MITKRQKEMSLGKCAVHVLLQLIPVIDIIDLVYVTNKYWKRGKVLAILTAVFVCILVILGLVNKVIM</sequence>
<dbReference type="RefSeq" id="WP_111526127.1">
    <property type="nucleotide sequence ID" value="NZ_CP032364.1"/>
</dbReference>
<dbReference type="EMBL" id="CP032364">
    <property type="protein sequence ID" value="AYA99374.1"/>
    <property type="molecule type" value="Genomic_DNA"/>
</dbReference>
<gene>
    <name evidence="1" type="ORF">D4A81_05180</name>
</gene>
<dbReference type="AlphaFoldDB" id="A0A385Q1C0"/>
<dbReference type="OrthoDB" id="2063619at2"/>
<organism evidence="1 2">
    <name type="scientific">Lachnoanaerobaculum umeaense</name>
    <dbReference type="NCBI Taxonomy" id="617123"/>
    <lineage>
        <taxon>Bacteria</taxon>
        <taxon>Bacillati</taxon>
        <taxon>Bacillota</taxon>
        <taxon>Clostridia</taxon>
        <taxon>Lachnospirales</taxon>
        <taxon>Lachnospiraceae</taxon>
        <taxon>Lachnoanaerobaculum</taxon>
    </lineage>
</organism>
<accession>A0A385Q1C0</accession>
<evidence type="ECO:0000313" key="2">
    <source>
        <dbReference type="Proteomes" id="UP000265562"/>
    </source>
</evidence>
<keyword evidence="2" id="KW-1185">Reference proteome</keyword>
<dbReference type="Proteomes" id="UP000265562">
    <property type="component" value="Chromosome"/>
</dbReference>
<protein>
    <submittedName>
        <fullName evidence="1">Uncharacterized protein</fullName>
    </submittedName>
</protein>